<organism evidence="8 9">
    <name type="scientific">Neolecta irregularis (strain DAH-3)</name>
    <dbReference type="NCBI Taxonomy" id="1198029"/>
    <lineage>
        <taxon>Eukaryota</taxon>
        <taxon>Fungi</taxon>
        <taxon>Dikarya</taxon>
        <taxon>Ascomycota</taxon>
        <taxon>Taphrinomycotina</taxon>
        <taxon>Neolectales</taxon>
        <taxon>Neolectaceae</taxon>
        <taxon>Neolecta</taxon>
    </lineage>
</organism>
<dbReference type="InterPro" id="IPR027417">
    <property type="entry name" value="P-loop_NTPase"/>
</dbReference>
<dbReference type="SMART" id="SM00855">
    <property type="entry name" value="PGAM"/>
    <property type="match status" value="1"/>
</dbReference>
<dbReference type="PANTHER" id="PTHR10606">
    <property type="entry name" value="6-PHOSPHOFRUCTO-2-KINASE/FRUCTOSE-2,6-BISPHOSPHATASE"/>
    <property type="match status" value="1"/>
</dbReference>
<dbReference type="GO" id="GO:0003873">
    <property type="term" value="F:6-phosphofructo-2-kinase activity"/>
    <property type="evidence" value="ECO:0007669"/>
    <property type="project" value="UniProtKB-EC"/>
</dbReference>
<dbReference type="OMA" id="HAYRYNE"/>
<dbReference type="GO" id="GO:0006000">
    <property type="term" value="P:fructose metabolic process"/>
    <property type="evidence" value="ECO:0007669"/>
    <property type="project" value="InterPro"/>
</dbReference>
<dbReference type="InterPro" id="IPR003094">
    <property type="entry name" value="6Pfruct_kin"/>
</dbReference>
<dbReference type="OrthoDB" id="267323at2759"/>
<accession>A0A1U7LVS7</accession>
<dbReference type="Pfam" id="PF00300">
    <property type="entry name" value="His_Phos_1"/>
    <property type="match status" value="2"/>
</dbReference>
<dbReference type="STRING" id="1198029.A0A1U7LVS7"/>
<dbReference type="InterPro" id="IPR001345">
    <property type="entry name" value="PG/BPGM_mutase_AS"/>
</dbReference>
<dbReference type="Proteomes" id="UP000186594">
    <property type="component" value="Unassembled WGS sequence"/>
</dbReference>
<sequence length="481" mass="55420">MSRGPAMQLGFRDGPRHANLLLRKSSSSALWMDQTCTPMTSRPPSPKIGATKGTIDIPGLTRARGGRRNSDDIGSKLCIALVGLPARGKSYIVKKLDRYLRWLQHSTQIFNVGNLRRRRSCALNDHDAKFFDPHNEAARNVREELAKECLEELIHFLLYEGGTVDATNSSRSRRKMIIERIAQEPHLKSNLLFIESICTESEILEANIRLKLSGPDYHDKDPRLSLVDFRKRIEMYEQAYETIDEDKEENIQYCKLINVGKKVVAYNIQGYLSGQAVYFLLNFNLAPRMIWITRHGESEDNQEGRIGGDAVLTERGHRYAKALSRFLEQQRRDFNDRQIELRQCKSPLMFTSSPPPPLIEKSFSVWTSMMQRSIQTSEFFDESVYDVKMMRMLDEINAGICEGMTYEEIKQSYPEEFEARKQDKLNYRYPGPGGESYLDVIHRLNSVIVEVERMTDHVLLIGHRVATRILLAYFLNLDQKA</sequence>
<dbReference type="GO" id="GO:0006003">
    <property type="term" value="P:fructose 2,6-bisphosphate metabolic process"/>
    <property type="evidence" value="ECO:0007669"/>
    <property type="project" value="EnsemblFungi"/>
</dbReference>
<proteinExistence type="predicted"/>
<dbReference type="FunFam" id="3.40.50.300:FF:000644">
    <property type="entry name" value="GpmB, Fructose-2,6-bisphosphatase"/>
    <property type="match status" value="1"/>
</dbReference>
<dbReference type="EC" id="2.7.1.105" evidence="1"/>
<dbReference type="GO" id="GO:0005524">
    <property type="term" value="F:ATP binding"/>
    <property type="evidence" value="ECO:0007669"/>
    <property type="project" value="UniProtKB-KW"/>
</dbReference>
<dbReference type="Gene3D" id="3.40.50.1240">
    <property type="entry name" value="Phosphoglycerate mutase-like"/>
    <property type="match status" value="1"/>
</dbReference>
<protein>
    <recommendedName>
        <fullName evidence="1">6-phosphofructo-2-kinase</fullName>
        <ecNumber evidence="1">2.7.1.105</ecNumber>
    </recommendedName>
</protein>
<keyword evidence="8" id="KW-0808">Transferase</keyword>
<keyword evidence="2" id="KW-0547">Nucleotide-binding</keyword>
<evidence type="ECO:0000256" key="3">
    <source>
        <dbReference type="ARBA" id="ARBA00022840"/>
    </source>
</evidence>
<evidence type="ECO:0000256" key="5">
    <source>
        <dbReference type="ARBA" id="ARBA00053562"/>
    </source>
</evidence>
<comment type="function">
    <text evidence="5">Synthesis of fructose 2,6-bisphosphate.</text>
</comment>
<dbReference type="InterPro" id="IPR013078">
    <property type="entry name" value="His_Pase_superF_clade-1"/>
</dbReference>
<evidence type="ECO:0000259" key="7">
    <source>
        <dbReference type="Pfam" id="PF01591"/>
    </source>
</evidence>
<dbReference type="InterPro" id="IPR029033">
    <property type="entry name" value="His_PPase_superfam"/>
</dbReference>
<dbReference type="PRINTS" id="PR00991">
    <property type="entry name" value="6PFRUCTKNASE"/>
</dbReference>
<keyword evidence="3" id="KW-0067">ATP-binding</keyword>
<dbReference type="InterPro" id="IPR013079">
    <property type="entry name" value="6Phosfructo_kin"/>
</dbReference>
<feature type="region of interest" description="Disordered" evidence="6">
    <location>
        <begin position="36"/>
        <end position="56"/>
    </location>
</feature>
<evidence type="ECO:0000256" key="4">
    <source>
        <dbReference type="ARBA" id="ARBA00052669"/>
    </source>
</evidence>
<dbReference type="PROSITE" id="PS00175">
    <property type="entry name" value="PG_MUTASE"/>
    <property type="match status" value="1"/>
</dbReference>
<keyword evidence="8" id="KW-0418">Kinase</keyword>
<dbReference type="Pfam" id="PF01591">
    <property type="entry name" value="6PF2K"/>
    <property type="match status" value="1"/>
</dbReference>
<dbReference type="CDD" id="cd07067">
    <property type="entry name" value="HP_PGM_like"/>
    <property type="match status" value="1"/>
</dbReference>
<dbReference type="SUPFAM" id="SSF53254">
    <property type="entry name" value="Phosphoglycerate mutase-like"/>
    <property type="match status" value="1"/>
</dbReference>
<dbReference type="AlphaFoldDB" id="A0A1U7LVS7"/>
<evidence type="ECO:0000256" key="6">
    <source>
        <dbReference type="SAM" id="MobiDB-lite"/>
    </source>
</evidence>
<reference evidence="8 9" key="1">
    <citation type="submission" date="2016-04" db="EMBL/GenBank/DDBJ databases">
        <title>Evolutionary innovation and constraint leading to complex multicellularity in the Ascomycota.</title>
        <authorList>
            <person name="Cisse O."/>
            <person name="Nguyen A."/>
            <person name="Hewitt D.A."/>
            <person name="Jedd G."/>
            <person name="Stajich J.E."/>
        </authorList>
    </citation>
    <scope>NUCLEOTIDE SEQUENCE [LARGE SCALE GENOMIC DNA]</scope>
    <source>
        <strain evidence="8 9">DAH-3</strain>
    </source>
</reference>
<dbReference type="PANTHER" id="PTHR10606:SF32">
    <property type="entry name" value="6-PHOSPHOFRUCTO-2-KINASE 1"/>
    <property type="match status" value="1"/>
</dbReference>
<comment type="catalytic activity">
    <reaction evidence="4">
        <text>beta-D-fructose 6-phosphate + ATP = beta-D-fructose 2,6-bisphosphate + ADP + H(+)</text>
        <dbReference type="Rhea" id="RHEA:15653"/>
        <dbReference type="ChEBI" id="CHEBI:15378"/>
        <dbReference type="ChEBI" id="CHEBI:30616"/>
        <dbReference type="ChEBI" id="CHEBI:57634"/>
        <dbReference type="ChEBI" id="CHEBI:58579"/>
        <dbReference type="ChEBI" id="CHEBI:456216"/>
        <dbReference type="EC" id="2.7.1.105"/>
    </reaction>
</comment>
<evidence type="ECO:0000313" key="8">
    <source>
        <dbReference type="EMBL" id="OLL26780.1"/>
    </source>
</evidence>
<dbReference type="GO" id="GO:0005829">
    <property type="term" value="C:cytosol"/>
    <property type="evidence" value="ECO:0007669"/>
    <property type="project" value="TreeGrafter"/>
</dbReference>
<dbReference type="PIRSF" id="PIRSF000709">
    <property type="entry name" value="6PFK_2-Ptase"/>
    <property type="match status" value="1"/>
</dbReference>
<evidence type="ECO:0000313" key="9">
    <source>
        <dbReference type="Proteomes" id="UP000186594"/>
    </source>
</evidence>
<evidence type="ECO:0000256" key="2">
    <source>
        <dbReference type="ARBA" id="ARBA00022741"/>
    </source>
</evidence>
<comment type="caution">
    <text evidence="8">The sequence shown here is derived from an EMBL/GenBank/DDBJ whole genome shotgun (WGS) entry which is preliminary data.</text>
</comment>
<gene>
    <name evidence="8" type="ORF">NEOLI_001748</name>
</gene>
<keyword evidence="9" id="KW-1185">Reference proteome</keyword>
<dbReference type="SUPFAM" id="SSF52540">
    <property type="entry name" value="P-loop containing nucleoside triphosphate hydrolases"/>
    <property type="match status" value="1"/>
</dbReference>
<name>A0A1U7LVS7_NEOID</name>
<feature type="domain" description="6-phosphofructo-2-kinase" evidence="7">
    <location>
        <begin position="73"/>
        <end position="287"/>
    </location>
</feature>
<dbReference type="Gene3D" id="3.40.50.300">
    <property type="entry name" value="P-loop containing nucleotide triphosphate hydrolases"/>
    <property type="match status" value="1"/>
</dbReference>
<evidence type="ECO:0000256" key="1">
    <source>
        <dbReference type="ARBA" id="ARBA00012130"/>
    </source>
</evidence>
<dbReference type="EMBL" id="LXFE01000148">
    <property type="protein sequence ID" value="OLL26780.1"/>
    <property type="molecule type" value="Genomic_DNA"/>
</dbReference>